<accession>A0A8H5HLR0</accession>
<reference evidence="2 3" key="1">
    <citation type="journal article" date="2020" name="ISME J.">
        <title>Uncovering the hidden diversity of litter-decomposition mechanisms in mushroom-forming fungi.</title>
        <authorList>
            <person name="Floudas D."/>
            <person name="Bentzer J."/>
            <person name="Ahren D."/>
            <person name="Johansson T."/>
            <person name="Persson P."/>
            <person name="Tunlid A."/>
        </authorList>
    </citation>
    <scope>NUCLEOTIDE SEQUENCE [LARGE SCALE GENOMIC DNA]</scope>
    <source>
        <strain evidence="2 3">CBS 406.79</strain>
    </source>
</reference>
<evidence type="ECO:0000256" key="1">
    <source>
        <dbReference type="SAM" id="MobiDB-lite"/>
    </source>
</evidence>
<name>A0A8H5HLR0_9AGAR</name>
<evidence type="ECO:0000313" key="3">
    <source>
        <dbReference type="Proteomes" id="UP000518752"/>
    </source>
</evidence>
<keyword evidence="3" id="KW-1185">Reference proteome</keyword>
<dbReference type="Proteomes" id="UP000518752">
    <property type="component" value="Unassembled WGS sequence"/>
</dbReference>
<dbReference type="EMBL" id="JAACJN010000039">
    <property type="protein sequence ID" value="KAF5385617.1"/>
    <property type="molecule type" value="Genomic_DNA"/>
</dbReference>
<feature type="compositionally biased region" description="Acidic residues" evidence="1">
    <location>
        <begin position="44"/>
        <end position="54"/>
    </location>
</feature>
<dbReference type="AlphaFoldDB" id="A0A8H5HLR0"/>
<comment type="caution">
    <text evidence="2">The sequence shown here is derived from an EMBL/GenBank/DDBJ whole genome shotgun (WGS) entry which is preliminary data.</text>
</comment>
<gene>
    <name evidence="2" type="ORF">D9757_006802</name>
</gene>
<feature type="region of interest" description="Disordered" evidence="1">
    <location>
        <begin position="1"/>
        <end position="62"/>
    </location>
</feature>
<proteinExistence type="predicted"/>
<protein>
    <submittedName>
        <fullName evidence="2">Uncharacterized protein</fullName>
    </submittedName>
</protein>
<sequence length="122" mass="13504">MDGIRKNAPIVPSCPRPYPSSTSDVPSPFVQSASVPVTDADAHDAEEDKEDEGVLNEGRNGEYGVTIDYDRSYESKTPVTQSVNNDEDPFINHDNTDQARLENLVECAIREVGSVPREILRR</sequence>
<evidence type="ECO:0000313" key="2">
    <source>
        <dbReference type="EMBL" id="KAF5385617.1"/>
    </source>
</evidence>
<feature type="compositionally biased region" description="Polar residues" evidence="1">
    <location>
        <begin position="19"/>
        <end position="35"/>
    </location>
</feature>
<organism evidence="2 3">
    <name type="scientific">Collybiopsis confluens</name>
    <dbReference type="NCBI Taxonomy" id="2823264"/>
    <lineage>
        <taxon>Eukaryota</taxon>
        <taxon>Fungi</taxon>
        <taxon>Dikarya</taxon>
        <taxon>Basidiomycota</taxon>
        <taxon>Agaricomycotina</taxon>
        <taxon>Agaricomycetes</taxon>
        <taxon>Agaricomycetidae</taxon>
        <taxon>Agaricales</taxon>
        <taxon>Marasmiineae</taxon>
        <taxon>Omphalotaceae</taxon>
        <taxon>Collybiopsis</taxon>
    </lineage>
</organism>